<feature type="compositionally biased region" description="Basic and acidic residues" evidence="1">
    <location>
        <begin position="77"/>
        <end position="94"/>
    </location>
</feature>
<feature type="compositionally biased region" description="Basic and acidic residues" evidence="1">
    <location>
        <begin position="637"/>
        <end position="657"/>
    </location>
</feature>
<evidence type="ECO:0000313" key="3">
    <source>
        <dbReference type="EMBL" id="HJF17579.1"/>
    </source>
</evidence>
<gene>
    <name evidence="3" type="ORF">K8U78_00120</name>
</gene>
<feature type="compositionally biased region" description="Acidic residues" evidence="1">
    <location>
        <begin position="54"/>
        <end position="76"/>
    </location>
</feature>
<feature type="region of interest" description="Disordered" evidence="1">
    <location>
        <begin position="539"/>
        <end position="562"/>
    </location>
</feature>
<accession>A0A921FU30</accession>
<reference evidence="3" key="1">
    <citation type="journal article" date="2021" name="PeerJ">
        <title>Extensive microbial diversity within the chicken gut microbiome revealed by metagenomics and culture.</title>
        <authorList>
            <person name="Gilroy R."/>
            <person name="Ravi A."/>
            <person name="Getino M."/>
            <person name="Pursley I."/>
            <person name="Horton D.L."/>
            <person name="Alikhan N.F."/>
            <person name="Baker D."/>
            <person name="Gharbi K."/>
            <person name="Hall N."/>
            <person name="Watson M."/>
            <person name="Adriaenssens E.M."/>
            <person name="Foster-Nyarko E."/>
            <person name="Jarju S."/>
            <person name="Secka A."/>
            <person name="Antonio M."/>
            <person name="Oren A."/>
            <person name="Chaudhuri R.R."/>
            <person name="La Ragione R."/>
            <person name="Hildebrand F."/>
            <person name="Pallen M.J."/>
        </authorList>
    </citation>
    <scope>NUCLEOTIDE SEQUENCE</scope>
    <source>
        <strain evidence="3">578</strain>
    </source>
</reference>
<feature type="transmembrane region" description="Helical" evidence="2">
    <location>
        <begin position="158"/>
        <end position="179"/>
    </location>
</feature>
<evidence type="ECO:0000256" key="1">
    <source>
        <dbReference type="SAM" id="MobiDB-lite"/>
    </source>
</evidence>
<feature type="compositionally biased region" description="Basic and acidic residues" evidence="1">
    <location>
        <begin position="29"/>
        <end position="39"/>
    </location>
</feature>
<feature type="transmembrane region" description="Helical" evidence="2">
    <location>
        <begin position="341"/>
        <end position="363"/>
    </location>
</feature>
<feature type="compositionally biased region" description="Basic and acidic residues" evidence="1">
    <location>
        <begin position="119"/>
        <end position="134"/>
    </location>
</feature>
<feature type="compositionally biased region" description="Low complexity" evidence="1">
    <location>
        <begin position="41"/>
        <end position="53"/>
    </location>
</feature>
<feature type="region of interest" description="Disordered" evidence="1">
    <location>
        <begin position="1"/>
        <end position="152"/>
    </location>
</feature>
<name>A0A921FU30_9BIFI</name>
<keyword evidence="2" id="KW-1133">Transmembrane helix</keyword>
<feature type="compositionally biased region" description="Low complexity" evidence="1">
    <location>
        <begin position="618"/>
        <end position="633"/>
    </location>
</feature>
<comment type="caution">
    <text evidence="3">The sequence shown here is derived from an EMBL/GenBank/DDBJ whole genome shotgun (WGS) entry which is preliminary data.</text>
</comment>
<evidence type="ECO:0000256" key="2">
    <source>
        <dbReference type="SAM" id="Phobius"/>
    </source>
</evidence>
<protein>
    <submittedName>
        <fullName evidence="3">Uncharacterized protein</fullName>
    </submittedName>
</protein>
<dbReference type="Proteomes" id="UP000715651">
    <property type="component" value="Unassembled WGS sequence"/>
</dbReference>
<dbReference type="EMBL" id="DYWK01000001">
    <property type="protein sequence ID" value="HJF17579.1"/>
    <property type="molecule type" value="Genomic_DNA"/>
</dbReference>
<sequence>MKNDQMSASEAETQVLRPVSEADPSPKSASRESESREGASGEEAAAEGTSAEGTSDESSDEDSEKASEEGAEEGDAEPEHKPETVEEYRELEEKKRKKRSLGLHRDGDESQTQKNFWTDFKRARQERREAKRGEGSTQRQSHHTNQEAKKASARARKIVAPVIAGVAVVLAILGLITQLRWNNDPWARPEASLTTRYSVTDTGVLPLINNAVQIKATSSNDICVALTSSTDAEGWIAGQKYTRITGTNSWTQLATQQATAPKARNTKVDKQQVPLFKDFDSWQRVSCGKQVTLNWKGDKTSADVLIIDANPNSSLTGSQSASPVTLQMSWIRTDLNSTARLLWLLAALVALLAGIVATIFALAPRLRRKPKRLVDAERMPAQMEGTEEIKVAGDDAPRWANDHVVKERKRARRHVSSHRAQSDTGLSGFFKSITRKPSSAAGSSQALGAATGPNVVDVRGANFVQRMQEQTGVIQPVSMGSASAAVLGASGAAGASGSAAHSGVGASFTAADAATTQVMKPINASAIAGADSTDMGTGMGEGFAAGSDASAPITGGTYQRPSDADIQDYLRRLSEEKLGTQGLEESGLDSELHVFLQKDDAADSDAATDAATDEVADAADAADASVTSETATEGGSDEMKSADNLEQHKTDQEANNE</sequence>
<keyword evidence="2" id="KW-0812">Transmembrane</keyword>
<proteinExistence type="predicted"/>
<feature type="region of interest" description="Disordered" evidence="1">
    <location>
        <begin position="604"/>
        <end position="657"/>
    </location>
</feature>
<feature type="region of interest" description="Disordered" evidence="1">
    <location>
        <begin position="409"/>
        <end position="429"/>
    </location>
</feature>
<feature type="compositionally biased region" description="Polar residues" evidence="1">
    <location>
        <begin position="1"/>
        <end position="12"/>
    </location>
</feature>
<organism evidence="3 4">
    <name type="scientific">Aeriscardovia aeriphila</name>
    <dbReference type="NCBI Taxonomy" id="218139"/>
    <lineage>
        <taxon>Bacteria</taxon>
        <taxon>Bacillati</taxon>
        <taxon>Actinomycetota</taxon>
        <taxon>Actinomycetes</taxon>
        <taxon>Bifidobacteriales</taxon>
        <taxon>Bifidobacteriaceae</taxon>
        <taxon>Aeriscardovia</taxon>
    </lineage>
</organism>
<reference evidence="3" key="2">
    <citation type="submission" date="2021-09" db="EMBL/GenBank/DDBJ databases">
        <authorList>
            <person name="Gilroy R."/>
        </authorList>
    </citation>
    <scope>NUCLEOTIDE SEQUENCE</scope>
    <source>
        <strain evidence="3">578</strain>
    </source>
</reference>
<evidence type="ECO:0000313" key="4">
    <source>
        <dbReference type="Proteomes" id="UP000715651"/>
    </source>
</evidence>
<dbReference type="AlphaFoldDB" id="A0A921FU30"/>
<keyword evidence="2" id="KW-0472">Membrane</keyword>